<dbReference type="PANTHER" id="PTHR22803">
    <property type="entry name" value="MANNOSE, PHOSPHOLIPASE, LECTIN RECEPTOR RELATED"/>
    <property type="match status" value="1"/>
</dbReference>
<dbReference type="EnsemblMetazoa" id="G8837.1">
    <property type="protein sequence ID" value="G8837.1:cds"/>
    <property type="gene ID" value="G8837"/>
</dbReference>
<evidence type="ECO:0000313" key="4">
    <source>
        <dbReference type="Proteomes" id="UP000005408"/>
    </source>
</evidence>
<evidence type="ECO:0000313" key="3">
    <source>
        <dbReference type="EnsemblMetazoa" id="G8837.1:cds"/>
    </source>
</evidence>
<keyword evidence="4" id="KW-1185">Reference proteome</keyword>
<dbReference type="PROSITE" id="PS50041">
    <property type="entry name" value="C_TYPE_LECTIN_2"/>
    <property type="match status" value="1"/>
</dbReference>
<dbReference type="SMART" id="SM00034">
    <property type="entry name" value="CLECT"/>
    <property type="match status" value="1"/>
</dbReference>
<organism evidence="3 4">
    <name type="scientific">Magallana gigas</name>
    <name type="common">Pacific oyster</name>
    <name type="synonym">Crassostrea gigas</name>
    <dbReference type="NCBI Taxonomy" id="29159"/>
    <lineage>
        <taxon>Eukaryota</taxon>
        <taxon>Metazoa</taxon>
        <taxon>Spiralia</taxon>
        <taxon>Lophotrochozoa</taxon>
        <taxon>Mollusca</taxon>
        <taxon>Bivalvia</taxon>
        <taxon>Autobranchia</taxon>
        <taxon>Pteriomorphia</taxon>
        <taxon>Ostreida</taxon>
        <taxon>Ostreoidea</taxon>
        <taxon>Ostreidae</taxon>
        <taxon>Magallana</taxon>
    </lineage>
</organism>
<sequence>MSEDKCNDAMQTCYKEFYKRELFLENQVNKLTKEVKSIKGWTTFMNSEYWLGRDEVTWDKAKLNCMAEDGKLVEIESYAEDNFVRALAMELTKTVWLGGTDVGTEGRWIWGSDRSPFTYSAWNRAKGQPNNYNNQDCLGLYRPYNLTWCDEKCETRYQYICEKEIAQDS</sequence>
<feature type="domain" description="C-type lectin" evidence="2">
    <location>
        <begin position="44"/>
        <end position="162"/>
    </location>
</feature>
<accession>A0A8W8P3U3</accession>
<evidence type="ECO:0000259" key="2">
    <source>
        <dbReference type="PROSITE" id="PS50041"/>
    </source>
</evidence>
<dbReference type="Proteomes" id="UP000005408">
    <property type="component" value="Unassembled WGS sequence"/>
</dbReference>
<keyword evidence="1" id="KW-1015">Disulfide bond</keyword>
<evidence type="ECO:0000256" key="1">
    <source>
        <dbReference type="ARBA" id="ARBA00023157"/>
    </source>
</evidence>
<proteinExistence type="predicted"/>
<dbReference type="InterPro" id="IPR001304">
    <property type="entry name" value="C-type_lectin-like"/>
</dbReference>
<dbReference type="InterPro" id="IPR016187">
    <property type="entry name" value="CTDL_fold"/>
</dbReference>
<dbReference type="Gene3D" id="3.10.100.10">
    <property type="entry name" value="Mannose-Binding Protein A, subunit A"/>
    <property type="match status" value="1"/>
</dbReference>
<protein>
    <recommendedName>
        <fullName evidence="2">C-type lectin domain-containing protein</fullName>
    </recommendedName>
</protein>
<name>A0A8W8P3U3_MAGGI</name>
<dbReference type="PROSITE" id="PS00615">
    <property type="entry name" value="C_TYPE_LECTIN_1"/>
    <property type="match status" value="1"/>
</dbReference>
<dbReference type="InterPro" id="IPR016186">
    <property type="entry name" value="C-type_lectin-like/link_sf"/>
</dbReference>
<dbReference type="InterPro" id="IPR018378">
    <property type="entry name" value="C-type_lectin_CS"/>
</dbReference>
<dbReference type="InterPro" id="IPR050111">
    <property type="entry name" value="C-type_lectin/snaclec_domain"/>
</dbReference>
<dbReference type="Pfam" id="PF00059">
    <property type="entry name" value="Lectin_C"/>
    <property type="match status" value="1"/>
</dbReference>
<dbReference type="CDD" id="cd00037">
    <property type="entry name" value="CLECT"/>
    <property type="match status" value="1"/>
</dbReference>
<dbReference type="AlphaFoldDB" id="A0A8W8P3U3"/>
<reference evidence="3" key="1">
    <citation type="submission" date="2022-08" db="UniProtKB">
        <authorList>
            <consortium name="EnsemblMetazoa"/>
        </authorList>
    </citation>
    <scope>IDENTIFICATION</scope>
    <source>
        <strain evidence="3">05x7-T-G4-1.051#20</strain>
    </source>
</reference>
<dbReference type="SUPFAM" id="SSF56436">
    <property type="entry name" value="C-type lectin-like"/>
    <property type="match status" value="1"/>
</dbReference>